<dbReference type="OMA" id="PYPVICF"/>
<evidence type="ECO:0000313" key="2">
    <source>
        <dbReference type="Proteomes" id="UP000028761"/>
    </source>
</evidence>
<reference evidence="1 2" key="1">
    <citation type="submission" date="2012-03" db="EMBL/GenBank/DDBJ databases">
        <title>Whole Genome Assembly of Papio anubis.</title>
        <authorList>
            <person name="Liu Y.L."/>
            <person name="Abraham K.A."/>
            <person name="Akbar H.A."/>
            <person name="Ali S.A."/>
            <person name="Anosike U.A."/>
            <person name="Aqrawi P.A."/>
            <person name="Arias F.A."/>
            <person name="Attaway T.A."/>
            <person name="Awwad R.A."/>
            <person name="Babu C.B."/>
            <person name="Bandaranaike D.B."/>
            <person name="Battles P.B."/>
            <person name="Bell A.B."/>
            <person name="Beltran B.B."/>
            <person name="Berhane-Mersha D.B."/>
            <person name="Bess C.B."/>
            <person name="Bickham C.B."/>
            <person name="Bolden T.B."/>
            <person name="Carter K.C."/>
            <person name="Chau D.C."/>
            <person name="Chavez A.C."/>
            <person name="Clerc-Blankenburg K.C."/>
            <person name="Coyle M.C."/>
            <person name="Dao M.D."/>
            <person name="Davila M.L.D."/>
            <person name="Davy-Carroll L.D."/>
            <person name="Denson S.D."/>
            <person name="Dinh H.D."/>
            <person name="Fernandez S.F."/>
            <person name="Fernando P.F."/>
            <person name="Forbes L.F."/>
            <person name="Francis C.F."/>
            <person name="Francisco L.F."/>
            <person name="Fu Q.F."/>
            <person name="Garcia-Iii R.G."/>
            <person name="Garrett T.G."/>
            <person name="Gross S.G."/>
            <person name="Gubbala S.G."/>
            <person name="Hirani K.H."/>
            <person name="Hogues M.H."/>
            <person name="Hollins B.H."/>
            <person name="Jackson L.J."/>
            <person name="Javaid M.J."/>
            <person name="Jhangiani S.J."/>
            <person name="Johnson A.J."/>
            <person name="Johnson B.J."/>
            <person name="Jones J.J."/>
            <person name="Joshi V.J."/>
            <person name="Kalu J.K."/>
            <person name="Khan N.K."/>
            <person name="Korchina V.K."/>
            <person name="Kovar C.K."/>
            <person name="Lago L.L."/>
            <person name="Lara F.L."/>
            <person name="Le T.-K.L."/>
            <person name="Lee S.L."/>
            <person name="Legall-Iii F.L."/>
            <person name="Lemon S.L."/>
            <person name="Liu J.L."/>
            <person name="Liu Y.-S.L."/>
            <person name="Liyanage D.L."/>
            <person name="Lopez J.L."/>
            <person name="Lorensuhewa L.L."/>
            <person name="Mata R.M."/>
            <person name="Mathew T.M."/>
            <person name="Mercado C.M."/>
            <person name="Mercado I.M."/>
            <person name="Morales K.M."/>
            <person name="Morgan M.M."/>
            <person name="Munidasa M.M."/>
            <person name="Ngo D.N."/>
            <person name="Nguyen L.N."/>
            <person name="Nguyen T.N."/>
            <person name="Nguyen N.N."/>
            <person name="Obregon M.O."/>
            <person name="Okwuonu G.O."/>
            <person name="Ongeri F.O."/>
            <person name="Onwere C.O."/>
            <person name="Osifeso I.O."/>
            <person name="Parra A.P."/>
            <person name="Patil S.P."/>
            <person name="Perez A.P."/>
            <person name="Perez Y.P."/>
            <person name="Pham C.P."/>
            <person name="Pu L.-L.P."/>
            <person name="Puazo M.P."/>
            <person name="Quiroz J.Q."/>
            <person name="Rouhana J.R."/>
            <person name="Ruiz M.R."/>
            <person name="Ruiz S.-J.R."/>
            <person name="Saada N.S."/>
            <person name="Santibanez J.S."/>
            <person name="Scheel M.S."/>
            <person name="Schneider B.S."/>
            <person name="Simmons D.S."/>
            <person name="Sisson I.S."/>
            <person name="Tang L.-Y.T."/>
            <person name="Thornton R.T."/>
            <person name="Tisius J.T."/>
            <person name="Toledanes G.T."/>
            <person name="Trejos Z.T."/>
            <person name="Usmani K.U."/>
            <person name="Varghese R.V."/>
            <person name="Vattathil S.V."/>
            <person name="Vee V.V."/>
            <person name="Walker D.W."/>
            <person name="Weissenberger G.W."/>
            <person name="White C.W."/>
            <person name="Williams A.W."/>
            <person name="Woodworth J.W."/>
            <person name="Wright R.W."/>
            <person name="Zhu Y.Z."/>
            <person name="Han Y.H."/>
            <person name="Newsham I.N."/>
            <person name="Nazareth L.N."/>
            <person name="Worley K.W."/>
            <person name="Muzny D.M."/>
            <person name="Rogers J.R."/>
            <person name="Gibbs R.G."/>
        </authorList>
    </citation>
    <scope>NUCLEOTIDE SEQUENCE [LARGE SCALE GENOMIC DNA]</scope>
</reference>
<dbReference type="AlphaFoldDB" id="A0A8I5MYN9"/>
<keyword evidence="2" id="KW-1185">Reference proteome</keyword>
<reference evidence="1" key="3">
    <citation type="submission" date="2025-09" db="UniProtKB">
        <authorList>
            <consortium name="Ensembl"/>
        </authorList>
    </citation>
    <scope>IDENTIFICATION</scope>
</reference>
<accession>A0A8I5MYN9</accession>
<dbReference type="Proteomes" id="UP000028761">
    <property type="component" value="Chromosome 13"/>
</dbReference>
<dbReference type="Ensembl" id="ENSPANT00000082691.1">
    <property type="protein sequence ID" value="ENSPANP00000047777.1"/>
    <property type="gene ID" value="ENSPANG00000046683.1"/>
</dbReference>
<dbReference type="GeneTree" id="ENSGT00690000102286"/>
<name>A0A8I5MYN9_PAPAN</name>
<reference evidence="1" key="2">
    <citation type="submission" date="2025-08" db="UniProtKB">
        <authorList>
            <consortium name="Ensembl"/>
        </authorList>
    </citation>
    <scope>IDENTIFICATION</scope>
</reference>
<organism evidence="1 2">
    <name type="scientific">Papio anubis</name>
    <name type="common">Olive baboon</name>
    <dbReference type="NCBI Taxonomy" id="9555"/>
    <lineage>
        <taxon>Eukaryota</taxon>
        <taxon>Metazoa</taxon>
        <taxon>Chordata</taxon>
        <taxon>Craniata</taxon>
        <taxon>Vertebrata</taxon>
        <taxon>Euteleostomi</taxon>
        <taxon>Mammalia</taxon>
        <taxon>Eutheria</taxon>
        <taxon>Euarchontoglires</taxon>
        <taxon>Primates</taxon>
        <taxon>Haplorrhini</taxon>
        <taxon>Catarrhini</taxon>
        <taxon>Cercopithecidae</taxon>
        <taxon>Cercopithecinae</taxon>
        <taxon>Papio</taxon>
    </lineage>
</organism>
<protein>
    <submittedName>
        <fullName evidence="1">Uncharacterized protein</fullName>
    </submittedName>
</protein>
<evidence type="ECO:0000313" key="1">
    <source>
        <dbReference type="Ensembl" id="ENSPANP00000047777.1"/>
    </source>
</evidence>
<sequence>MIPIGPLRLLPLPSYDSREQVTTLCLAFLGHLVLPGLGKTPAQTPPTNPFQWRFYLSETWTQGNSGAQERSGGSLTIATVDCQPLGCQSQVTFNFSSFQSIPPKYPPPYPVICFVYEQTNDACRSTWVETNGGCPYHYCNMHWTHLDNRGTLWQQPTSSVQLVRSDTYDKLTFRDKWTFFLTIPDPWDSRWASGVEASLYRGACDSYPMARLKIFRSYVRVVSSLVSLASNIKQQEKAISAIVDPGSKPQDSSNPFSWPTLVREGAQVVQMAGIHNISRRFLCAALNRPPLVAVPLPSPFNSSNLTLSFPLPSRTLGEVPLFQDPLRQQLPFCYSTSSASWCNRTGSAPPNLTAPPQVGIFRAIPPCQKLSRLPTLPYAFPSP</sequence>
<proteinExistence type="predicted"/>